<keyword evidence="1" id="KW-0175">Coiled coil</keyword>
<protein>
    <submittedName>
        <fullName evidence="2">Uncharacterized protein</fullName>
    </submittedName>
</protein>
<proteinExistence type="predicted"/>
<sequence length="109" mass="12552">MADREQLEVNKMKSLLINREQLIKDQETDLTKLRVELTCLRDEESRLEQTSESSKQQLEILARSQGEITNEIVLIRKHIQQLQNQYKNLDPGFTGFSGFNGDASLSIDT</sequence>
<evidence type="ECO:0000256" key="1">
    <source>
        <dbReference type="SAM" id="Coils"/>
    </source>
</evidence>
<organism evidence="2">
    <name type="scientific">Arion vulgaris</name>
    <dbReference type="NCBI Taxonomy" id="1028688"/>
    <lineage>
        <taxon>Eukaryota</taxon>
        <taxon>Metazoa</taxon>
        <taxon>Spiralia</taxon>
        <taxon>Lophotrochozoa</taxon>
        <taxon>Mollusca</taxon>
        <taxon>Gastropoda</taxon>
        <taxon>Heterobranchia</taxon>
        <taxon>Euthyneura</taxon>
        <taxon>Panpulmonata</taxon>
        <taxon>Eupulmonata</taxon>
        <taxon>Stylommatophora</taxon>
        <taxon>Helicina</taxon>
        <taxon>Arionoidea</taxon>
        <taxon>Arionidae</taxon>
        <taxon>Arion</taxon>
    </lineage>
</organism>
<name>A0A0B6ZLG2_9EUPU</name>
<feature type="non-terminal residue" evidence="2">
    <location>
        <position position="109"/>
    </location>
</feature>
<dbReference type="EMBL" id="HACG01022382">
    <property type="protein sequence ID" value="CEK69247.1"/>
    <property type="molecule type" value="Transcribed_RNA"/>
</dbReference>
<accession>A0A0B6ZLG2</accession>
<reference evidence="2" key="1">
    <citation type="submission" date="2014-12" db="EMBL/GenBank/DDBJ databases">
        <title>Insight into the proteome of Arion vulgaris.</title>
        <authorList>
            <person name="Aradska J."/>
            <person name="Bulat T."/>
            <person name="Smidak R."/>
            <person name="Sarate P."/>
            <person name="Gangsoo J."/>
            <person name="Sialana F."/>
            <person name="Bilban M."/>
            <person name="Lubec G."/>
        </authorList>
    </citation>
    <scope>NUCLEOTIDE SEQUENCE</scope>
    <source>
        <tissue evidence="2">Skin</tissue>
    </source>
</reference>
<feature type="coiled-coil region" evidence="1">
    <location>
        <begin position="23"/>
        <end position="50"/>
    </location>
</feature>
<gene>
    <name evidence="2" type="primary">ORF69498</name>
</gene>
<dbReference type="AlphaFoldDB" id="A0A0B6ZLG2"/>
<evidence type="ECO:0000313" key="2">
    <source>
        <dbReference type="EMBL" id="CEK69247.1"/>
    </source>
</evidence>